<gene>
    <name evidence="2" type="ORF">BDU57DRAFT_412001</name>
</gene>
<keyword evidence="3" id="KW-1185">Reference proteome</keyword>
<proteinExistence type="predicted"/>
<feature type="chain" id="PRO_5025373926" evidence="1">
    <location>
        <begin position="22"/>
        <end position="104"/>
    </location>
</feature>
<evidence type="ECO:0000313" key="3">
    <source>
        <dbReference type="Proteomes" id="UP000800096"/>
    </source>
</evidence>
<evidence type="ECO:0000256" key="1">
    <source>
        <dbReference type="SAM" id="SignalP"/>
    </source>
</evidence>
<feature type="non-terminal residue" evidence="2">
    <location>
        <position position="104"/>
    </location>
</feature>
<dbReference type="AlphaFoldDB" id="A0A6A5QV25"/>
<dbReference type="OrthoDB" id="5427833at2759"/>
<dbReference type="EMBL" id="ML979134">
    <property type="protein sequence ID" value="KAF1918406.1"/>
    <property type="molecule type" value="Genomic_DNA"/>
</dbReference>
<evidence type="ECO:0000313" key="2">
    <source>
        <dbReference type="EMBL" id="KAF1918406.1"/>
    </source>
</evidence>
<organism evidence="2 3">
    <name type="scientific">Ampelomyces quisqualis</name>
    <name type="common">Powdery mildew agent</name>
    <dbReference type="NCBI Taxonomy" id="50730"/>
    <lineage>
        <taxon>Eukaryota</taxon>
        <taxon>Fungi</taxon>
        <taxon>Dikarya</taxon>
        <taxon>Ascomycota</taxon>
        <taxon>Pezizomycotina</taxon>
        <taxon>Dothideomycetes</taxon>
        <taxon>Pleosporomycetidae</taxon>
        <taxon>Pleosporales</taxon>
        <taxon>Pleosporineae</taxon>
        <taxon>Phaeosphaeriaceae</taxon>
        <taxon>Ampelomyces</taxon>
    </lineage>
</organism>
<name>A0A6A5QV25_AMPQU</name>
<feature type="signal peptide" evidence="1">
    <location>
        <begin position="1"/>
        <end position="21"/>
    </location>
</feature>
<protein>
    <submittedName>
        <fullName evidence="2">Uncharacterized protein</fullName>
    </submittedName>
</protein>
<dbReference type="Proteomes" id="UP000800096">
    <property type="component" value="Unassembled WGS sequence"/>
</dbReference>
<keyword evidence="1" id="KW-0732">Signal</keyword>
<reference evidence="2" key="1">
    <citation type="journal article" date="2020" name="Stud. Mycol.">
        <title>101 Dothideomycetes genomes: a test case for predicting lifestyles and emergence of pathogens.</title>
        <authorList>
            <person name="Haridas S."/>
            <person name="Albert R."/>
            <person name="Binder M."/>
            <person name="Bloem J."/>
            <person name="Labutti K."/>
            <person name="Salamov A."/>
            <person name="Andreopoulos B."/>
            <person name="Baker S."/>
            <person name="Barry K."/>
            <person name="Bills G."/>
            <person name="Bluhm B."/>
            <person name="Cannon C."/>
            <person name="Castanera R."/>
            <person name="Culley D."/>
            <person name="Daum C."/>
            <person name="Ezra D."/>
            <person name="Gonzalez J."/>
            <person name="Henrissat B."/>
            <person name="Kuo A."/>
            <person name="Liang C."/>
            <person name="Lipzen A."/>
            <person name="Lutzoni F."/>
            <person name="Magnuson J."/>
            <person name="Mondo S."/>
            <person name="Nolan M."/>
            <person name="Ohm R."/>
            <person name="Pangilinan J."/>
            <person name="Park H.-J."/>
            <person name="Ramirez L."/>
            <person name="Alfaro M."/>
            <person name="Sun H."/>
            <person name="Tritt A."/>
            <person name="Yoshinaga Y."/>
            <person name="Zwiers L.-H."/>
            <person name="Turgeon B."/>
            <person name="Goodwin S."/>
            <person name="Spatafora J."/>
            <person name="Crous P."/>
            <person name="Grigoriev I."/>
        </authorList>
    </citation>
    <scope>NUCLEOTIDE SEQUENCE</scope>
    <source>
        <strain evidence="2">HMLAC05119</strain>
    </source>
</reference>
<sequence>MHSTMRSIVLSLVFLITGTTATVSLSSFTPRVDIQNNLQCRAAYNTTIKGCQASDFTAPNRCSQSCVLGLQEISDVVNRVCKNVDLGETSIIGVFQAGIGIGSL</sequence>
<accession>A0A6A5QV25</accession>